<keyword evidence="1" id="KW-0479">Metal-binding</keyword>
<reference evidence="3" key="1">
    <citation type="submission" date="2016-11" db="EMBL/GenBank/DDBJ databases">
        <authorList>
            <person name="Varghese N."/>
            <person name="Submissions S."/>
        </authorList>
    </citation>
    <scope>NUCLEOTIDE SEQUENCE [LARGE SCALE GENOMIC DNA]</scope>
    <source>
        <strain evidence="3">DSM 24579</strain>
    </source>
</reference>
<dbReference type="RefSeq" id="WP_217653618.1">
    <property type="nucleotide sequence ID" value="NZ_FQVT01000007.1"/>
</dbReference>
<dbReference type="STRING" id="1073325.SAMN05444483_107113"/>
<dbReference type="SUPFAM" id="SSF46785">
    <property type="entry name" value="Winged helix' DNA-binding domain"/>
    <property type="match status" value="1"/>
</dbReference>
<dbReference type="GO" id="GO:0000976">
    <property type="term" value="F:transcription cis-regulatory region binding"/>
    <property type="evidence" value="ECO:0007669"/>
    <property type="project" value="TreeGrafter"/>
</dbReference>
<feature type="binding site" evidence="1">
    <location>
        <position position="136"/>
    </location>
    <ligand>
        <name>Zn(2+)</name>
        <dbReference type="ChEBI" id="CHEBI:29105"/>
    </ligand>
</feature>
<sequence length="140" mass="16247">MDQLEKEHILKERGIRPTAMRVMILQYLMKADHATSLNELEQNFDRSDKSTLYRTLKTFEDNKMVHKIDDGSGIFKYGLCEDNCECAKEDQHFHFHCEKCEETFCLNSMHIPNLKLPKGFTLKQANLVLKGVCSYCNPVA</sequence>
<dbReference type="EMBL" id="FQVT01000007">
    <property type="protein sequence ID" value="SHG26600.1"/>
    <property type="molecule type" value="Genomic_DNA"/>
</dbReference>
<evidence type="ECO:0000313" key="2">
    <source>
        <dbReference type="EMBL" id="SHG26600.1"/>
    </source>
</evidence>
<accession>A0A1M5IFC5</accession>
<keyword evidence="1" id="KW-0862">Zinc</keyword>
<organism evidence="2 3">
    <name type="scientific">Salegentibacter echinorum</name>
    <dbReference type="NCBI Taxonomy" id="1073325"/>
    <lineage>
        <taxon>Bacteria</taxon>
        <taxon>Pseudomonadati</taxon>
        <taxon>Bacteroidota</taxon>
        <taxon>Flavobacteriia</taxon>
        <taxon>Flavobacteriales</taxon>
        <taxon>Flavobacteriaceae</taxon>
        <taxon>Salegentibacter</taxon>
    </lineage>
</organism>
<dbReference type="GO" id="GO:0003700">
    <property type="term" value="F:DNA-binding transcription factor activity"/>
    <property type="evidence" value="ECO:0007669"/>
    <property type="project" value="InterPro"/>
</dbReference>
<evidence type="ECO:0000256" key="1">
    <source>
        <dbReference type="PIRSR" id="PIRSR602481-1"/>
    </source>
</evidence>
<dbReference type="GO" id="GO:0008270">
    <property type="term" value="F:zinc ion binding"/>
    <property type="evidence" value="ECO:0007669"/>
    <property type="project" value="TreeGrafter"/>
</dbReference>
<dbReference type="Pfam" id="PF01475">
    <property type="entry name" value="FUR"/>
    <property type="match status" value="1"/>
</dbReference>
<dbReference type="PANTHER" id="PTHR33202:SF22">
    <property type="entry name" value="HYDROGEN PEROXIDE SENSITIVE REPRESSOR"/>
    <property type="match status" value="1"/>
</dbReference>
<dbReference type="PANTHER" id="PTHR33202">
    <property type="entry name" value="ZINC UPTAKE REGULATION PROTEIN"/>
    <property type="match status" value="1"/>
</dbReference>
<dbReference type="GO" id="GO:0045892">
    <property type="term" value="P:negative regulation of DNA-templated transcription"/>
    <property type="evidence" value="ECO:0007669"/>
    <property type="project" value="TreeGrafter"/>
</dbReference>
<dbReference type="InterPro" id="IPR002481">
    <property type="entry name" value="FUR"/>
</dbReference>
<dbReference type="Proteomes" id="UP000183945">
    <property type="component" value="Unassembled WGS sequence"/>
</dbReference>
<dbReference type="InterPro" id="IPR036390">
    <property type="entry name" value="WH_DNA-bd_sf"/>
</dbReference>
<name>A0A1M5IFC5_SALEC</name>
<protein>
    <submittedName>
        <fullName evidence="2">Fur family transcriptional regulator, ferric uptake regulator</fullName>
    </submittedName>
</protein>
<proteinExistence type="predicted"/>
<keyword evidence="3" id="KW-1185">Reference proteome</keyword>
<comment type="cofactor">
    <cofactor evidence="1">
        <name>Zn(2+)</name>
        <dbReference type="ChEBI" id="CHEBI:29105"/>
    </cofactor>
    <text evidence="1">Binds 1 zinc ion per subunit.</text>
</comment>
<feature type="binding site" evidence="1">
    <location>
        <position position="97"/>
    </location>
    <ligand>
        <name>Zn(2+)</name>
        <dbReference type="ChEBI" id="CHEBI:29105"/>
    </ligand>
</feature>
<feature type="binding site" evidence="1">
    <location>
        <position position="100"/>
    </location>
    <ligand>
        <name>Zn(2+)</name>
        <dbReference type="ChEBI" id="CHEBI:29105"/>
    </ligand>
</feature>
<feature type="binding site" evidence="1">
    <location>
        <position position="133"/>
    </location>
    <ligand>
        <name>Zn(2+)</name>
        <dbReference type="ChEBI" id="CHEBI:29105"/>
    </ligand>
</feature>
<dbReference type="Gene3D" id="1.10.10.10">
    <property type="entry name" value="Winged helix-like DNA-binding domain superfamily/Winged helix DNA-binding domain"/>
    <property type="match status" value="1"/>
</dbReference>
<gene>
    <name evidence="2" type="ORF">SAMN05444483_107113</name>
</gene>
<dbReference type="GO" id="GO:1900376">
    <property type="term" value="P:regulation of secondary metabolite biosynthetic process"/>
    <property type="evidence" value="ECO:0007669"/>
    <property type="project" value="TreeGrafter"/>
</dbReference>
<evidence type="ECO:0000313" key="3">
    <source>
        <dbReference type="Proteomes" id="UP000183945"/>
    </source>
</evidence>
<dbReference type="InterPro" id="IPR036388">
    <property type="entry name" value="WH-like_DNA-bd_sf"/>
</dbReference>
<dbReference type="AlphaFoldDB" id="A0A1M5IFC5"/>